<reference evidence="2 3" key="1">
    <citation type="journal article" date="2018" name="Int. J. Syst. Evol. Microbiol.">
        <title>Mesosutterella multiformis gen. nov., sp. nov., a member of the family Sutterellaceae and Sutterella megalosphaeroides sp. nov., isolated from human faeces.</title>
        <authorList>
            <person name="Sakamoto M."/>
            <person name="Ikeyama N."/>
            <person name="Kunihiro T."/>
            <person name="Iino T."/>
            <person name="Yuki M."/>
            <person name="Ohkuma M."/>
        </authorList>
    </citation>
    <scope>NUCLEOTIDE SEQUENCE [LARGE SCALE GENOMIC DNA]</scope>
    <source>
        <strain evidence="2 3">6FBBBH3</strain>
    </source>
</reference>
<proteinExistence type="predicted"/>
<feature type="compositionally biased region" description="Gly residues" evidence="1">
    <location>
        <begin position="29"/>
        <end position="42"/>
    </location>
</feature>
<dbReference type="EMBL" id="AP018786">
    <property type="protein sequence ID" value="BBF23056.1"/>
    <property type="molecule type" value="Genomic_DNA"/>
</dbReference>
<organism evidence="2 3">
    <name type="scientific">Sutterella megalosphaeroides</name>
    <dbReference type="NCBI Taxonomy" id="2494234"/>
    <lineage>
        <taxon>Bacteria</taxon>
        <taxon>Pseudomonadati</taxon>
        <taxon>Pseudomonadota</taxon>
        <taxon>Betaproteobacteria</taxon>
        <taxon>Burkholderiales</taxon>
        <taxon>Sutterellaceae</taxon>
        <taxon>Sutterella</taxon>
    </lineage>
</organism>
<dbReference type="KEGG" id="sutt:SUTMEG_09470"/>
<sequence>MKGFGFMRRFARFPVRLQGKLQLPRRTGDGGSGRRFGRSGTGRIGINRRLQTFEAREKARARLGVARKEPELFFRTF</sequence>
<dbReference type="AlphaFoldDB" id="A0A2Z6IEE3"/>
<name>A0A2Z6IEE3_9BURK</name>
<evidence type="ECO:0000256" key="1">
    <source>
        <dbReference type="SAM" id="MobiDB-lite"/>
    </source>
</evidence>
<protein>
    <submittedName>
        <fullName evidence="2">Uncharacterized protein</fullName>
    </submittedName>
</protein>
<evidence type="ECO:0000313" key="2">
    <source>
        <dbReference type="EMBL" id="BBF23056.1"/>
    </source>
</evidence>
<keyword evidence="3" id="KW-1185">Reference proteome</keyword>
<feature type="region of interest" description="Disordered" evidence="1">
    <location>
        <begin position="21"/>
        <end position="42"/>
    </location>
</feature>
<evidence type="ECO:0000313" key="3">
    <source>
        <dbReference type="Proteomes" id="UP000271003"/>
    </source>
</evidence>
<accession>A0A2Z6IEE3</accession>
<gene>
    <name evidence="2" type="ORF">SUTMEG_09470</name>
</gene>
<dbReference type="Proteomes" id="UP000271003">
    <property type="component" value="Chromosome"/>
</dbReference>